<dbReference type="InterPro" id="IPR009091">
    <property type="entry name" value="RCC1/BLIP-II"/>
</dbReference>
<reference evidence="2" key="1">
    <citation type="thesis" date="2021" institute="BYU ScholarsArchive" country="Provo, UT, USA">
        <title>Applications of and Algorithms for Genome Assembly and Genomic Analyses with an Emphasis on Marine Teleosts.</title>
        <authorList>
            <person name="Pickett B.D."/>
        </authorList>
    </citation>
    <scope>NUCLEOTIDE SEQUENCE</scope>
    <source>
        <strain evidence="2">HI-2016</strain>
    </source>
</reference>
<feature type="repeat" description="RCC1" evidence="1">
    <location>
        <begin position="27"/>
        <end position="83"/>
    </location>
</feature>
<sequence>MRGIDINTTVRDAALYGNFVKFGKLDASMICWGEAAFGELGLDSFHQDDAFGTTENYPRTTPKADRITSVSAGKGAVAAVRENGTGAFCQQNDMGEHRIIRKPKKLALKKANINLVSCGATQILMVSEKGDVFQRNLLETPAIRGAWCSHLDQEGMGSLDTTQTETNDGLVWWLNSGVQE</sequence>
<dbReference type="PROSITE" id="PS50012">
    <property type="entry name" value="RCC1_3"/>
    <property type="match status" value="1"/>
</dbReference>
<dbReference type="SUPFAM" id="SSF50985">
    <property type="entry name" value="RCC1/BLIP-II"/>
    <property type="match status" value="1"/>
</dbReference>
<dbReference type="EMBL" id="JAFBMS010000014">
    <property type="protein sequence ID" value="KAG9347085.1"/>
    <property type="molecule type" value="Genomic_DNA"/>
</dbReference>
<name>A0A8T2P3D9_9TELE</name>
<dbReference type="Gene3D" id="2.130.10.30">
    <property type="entry name" value="Regulator of chromosome condensation 1/beta-lactamase-inhibitor protein II"/>
    <property type="match status" value="1"/>
</dbReference>
<evidence type="ECO:0000256" key="1">
    <source>
        <dbReference type="PROSITE-ProRule" id="PRU00235"/>
    </source>
</evidence>
<comment type="caution">
    <text evidence="2">The sequence shown here is derived from an EMBL/GenBank/DDBJ whole genome shotgun (WGS) entry which is preliminary data.</text>
</comment>
<dbReference type="AlphaFoldDB" id="A0A8T2P3D9"/>
<organism evidence="2 3">
    <name type="scientific">Albula glossodonta</name>
    <name type="common">roundjaw bonefish</name>
    <dbReference type="NCBI Taxonomy" id="121402"/>
    <lineage>
        <taxon>Eukaryota</taxon>
        <taxon>Metazoa</taxon>
        <taxon>Chordata</taxon>
        <taxon>Craniata</taxon>
        <taxon>Vertebrata</taxon>
        <taxon>Euteleostomi</taxon>
        <taxon>Actinopterygii</taxon>
        <taxon>Neopterygii</taxon>
        <taxon>Teleostei</taxon>
        <taxon>Albuliformes</taxon>
        <taxon>Albulidae</taxon>
        <taxon>Albula</taxon>
    </lineage>
</organism>
<keyword evidence="3" id="KW-1185">Reference proteome</keyword>
<evidence type="ECO:0000313" key="3">
    <source>
        <dbReference type="Proteomes" id="UP000824540"/>
    </source>
</evidence>
<evidence type="ECO:0000313" key="2">
    <source>
        <dbReference type="EMBL" id="KAG9347085.1"/>
    </source>
</evidence>
<gene>
    <name evidence="2" type="ORF">JZ751_006012</name>
</gene>
<proteinExistence type="predicted"/>
<protein>
    <submittedName>
        <fullName evidence="2">Uncharacterized protein</fullName>
    </submittedName>
</protein>
<dbReference type="InterPro" id="IPR000408">
    <property type="entry name" value="Reg_chr_condens"/>
</dbReference>
<accession>A0A8T2P3D9</accession>
<dbReference type="Proteomes" id="UP000824540">
    <property type="component" value="Unassembled WGS sequence"/>
</dbReference>